<reference evidence="1" key="2">
    <citation type="journal article" date="2015" name="Data Brief">
        <title>Shoot transcriptome of the giant reed, Arundo donax.</title>
        <authorList>
            <person name="Barrero R.A."/>
            <person name="Guerrero F.D."/>
            <person name="Moolhuijzen P."/>
            <person name="Goolsby J.A."/>
            <person name="Tidwell J."/>
            <person name="Bellgard S.E."/>
            <person name="Bellgard M.I."/>
        </authorList>
    </citation>
    <scope>NUCLEOTIDE SEQUENCE</scope>
    <source>
        <tissue evidence="1">Shoot tissue taken approximately 20 cm above the soil surface</tissue>
    </source>
</reference>
<evidence type="ECO:0000313" key="1">
    <source>
        <dbReference type="EMBL" id="JAD56363.1"/>
    </source>
</evidence>
<reference evidence="1" key="1">
    <citation type="submission" date="2014-09" db="EMBL/GenBank/DDBJ databases">
        <authorList>
            <person name="Magalhaes I.L.F."/>
            <person name="Oliveira U."/>
            <person name="Santos F.R."/>
            <person name="Vidigal T.H.D.A."/>
            <person name="Brescovit A.D."/>
            <person name="Santos A.J."/>
        </authorList>
    </citation>
    <scope>NUCLEOTIDE SEQUENCE</scope>
    <source>
        <tissue evidence="1">Shoot tissue taken approximately 20 cm above the soil surface</tissue>
    </source>
</reference>
<dbReference type="AlphaFoldDB" id="A0A0A9B2I7"/>
<proteinExistence type="predicted"/>
<sequence length="45" mass="4978">MVSRPLSLPRTSGMVLSRWLKANRISCSSERLASDGGIIPVKLFF</sequence>
<dbReference type="EMBL" id="GBRH01241532">
    <property type="protein sequence ID" value="JAD56363.1"/>
    <property type="molecule type" value="Transcribed_RNA"/>
</dbReference>
<name>A0A0A9B2I7_ARUDO</name>
<protein>
    <submittedName>
        <fullName evidence="1">Uncharacterized protein</fullName>
    </submittedName>
</protein>
<organism evidence="1">
    <name type="scientific">Arundo donax</name>
    <name type="common">Giant reed</name>
    <name type="synonym">Donax arundinaceus</name>
    <dbReference type="NCBI Taxonomy" id="35708"/>
    <lineage>
        <taxon>Eukaryota</taxon>
        <taxon>Viridiplantae</taxon>
        <taxon>Streptophyta</taxon>
        <taxon>Embryophyta</taxon>
        <taxon>Tracheophyta</taxon>
        <taxon>Spermatophyta</taxon>
        <taxon>Magnoliopsida</taxon>
        <taxon>Liliopsida</taxon>
        <taxon>Poales</taxon>
        <taxon>Poaceae</taxon>
        <taxon>PACMAD clade</taxon>
        <taxon>Arundinoideae</taxon>
        <taxon>Arundineae</taxon>
        <taxon>Arundo</taxon>
    </lineage>
</organism>
<accession>A0A0A9B2I7</accession>